<feature type="region of interest" description="Disordered" evidence="2">
    <location>
        <begin position="62"/>
        <end position="134"/>
    </location>
</feature>
<dbReference type="Pfam" id="PF25023">
    <property type="entry name" value="TEN_YD-shell"/>
    <property type="match status" value="2"/>
</dbReference>
<feature type="domain" description="Teneurin-like YD-shell" evidence="5">
    <location>
        <begin position="632"/>
        <end position="768"/>
    </location>
</feature>
<dbReference type="EMBL" id="BAABDE010000028">
    <property type="protein sequence ID" value="GAA3828618.1"/>
    <property type="molecule type" value="Genomic_DNA"/>
</dbReference>
<dbReference type="NCBIfam" id="TIGR01643">
    <property type="entry name" value="YD_repeat_2x"/>
    <property type="match status" value="13"/>
</dbReference>
<comment type="caution">
    <text evidence="6">The sequence shown here is derived from an EMBL/GenBank/DDBJ whole genome shotgun (WGS) entry which is preliminary data.</text>
</comment>
<dbReference type="InterPro" id="IPR045351">
    <property type="entry name" value="DUF6531"/>
</dbReference>
<dbReference type="InterPro" id="IPR022385">
    <property type="entry name" value="Rhs_assc_core"/>
</dbReference>
<organism evidence="6 7">
    <name type="scientific">Streptomyces coacervatus</name>
    <dbReference type="NCBI Taxonomy" id="647381"/>
    <lineage>
        <taxon>Bacteria</taxon>
        <taxon>Bacillati</taxon>
        <taxon>Actinomycetota</taxon>
        <taxon>Actinomycetes</taxon>
        <taxon>Kitasatosporales</taxon>
        <taxon>Streptomycetaceae</taxon>
        <taxon>Streptomyces</taxon>
    </lineage>
</organism>
<dbReference type="InterPro" id="IPR050708">
    <property type="entry name" value="T6SS_VgrG/RHS"/>
</dbReference>
<evidence type="ECO:0000313" key="6">
    <source>
        <dbReference type="EMBL" id="GAA3828618.1"/>
    </source>
</evidence>
<proteinExistence type="predicted"/>
<dbReference type="RefSeq" id="WP_275776289.1">
    <property type="nucleotide sequence ID" value="NZ_BAABDE010000028.1"/>
</dbReference>
<feature type="compositionally biased region" description="Basic and acidic residues" evidence="2">
    <location>
        <begin position="1268"/>
        <end position="1283"/>
    </location>
</feature>
<dbReference type="InterPro" id="IPR056823">
    <property type="entry name" value="TEN-like_YD-shell"/>
</dbReference>
<evidence type="ECO:0000256" key="1">
    <source>
        <dbReference type="ARBA" id="ARBA00022737"/>
    </source>
</evidence>
<feature type="domain" description="DUF6531" evidence="4">
    <location>
        <begin position="134"/>
        <end position="206"/>
    </location>
</feature>
<feature type="compositionally biased region" description="Gly residues" evidence="2">
    <location>
        <begin position="77"/>
        <end position="87"/>
    </location>
</feature>
<feature type="compositionally biased region" description="Basic and acidic residues" evidence="2">
    <location>
        <begin position="90"/>
        <end position="100"/>
    </location>
</feature>
<evidence type="ECO:0000256" key="2">
    <source>
        <dbReference type="SAM" id="MobiDB-lite"/>
    </source>
</evidence>
<dbReference type="InterPro" id="IPR006530">
    <property type="entry name" value="YD"/>
</dbReference>
<dbReference type="Pfam" id="PF15657">
    <property type="entry name" value="Tox-HNH-EHHH"/>
    <property type="match status" value="1"/>
</dbReference>
<dbReference type="SUPFAM" id="SSF101898">
    <property type="entry name" value="NHL repeat"/>
    <property type="match status" value="1"/>
</dbReference>
<dbReference type="NCBIfam" id="TIGR03696">
    <property type="entry name" value="Rhs_assc_core"/>
    <property type="match status" value="1"/>
</dbReference>
<feature type="compositionally biased region" description="Basic and acidic residues" evidence="2">
    <location>
        <begin position="107"/>
        <end position="133"/>
    </location>
</feature>
<dbReference type="InterPro" id="IPR028048">
    <property type="entry name" value="Tox-HNH-EHHH"/>
</dbReference>
<keyword evidence="1" id="KW-0677">Repeat</keyword>
<keyword evidence="7" id="KW-1185">Reference proteome</keyword>
<dbReference type="PANTHER" id="PTHR32305:SF15">
    <property type="entry name" value="PROTEIN RHSA-RELATED"/>
    <property type="match status" value="1"/>
</dbReference>
<evidence type="ECO:0000259" key="5">
    <source>
        <dbReference type="Pfam" id="PF25023"/>
    </source>
</evidence>
<evidence type="ECO:0000259" key="3">
    <source>
        <dbReference type="Pfam" id="PF15657"/>
    </source>
</evidence>
<accession>A0ABP7IXC3</accession>
<feature type="domain" description="Teneurin-like YD-shell" evidence="5">
    <location>
        <begin position="819"/>
        <end position="1124"/>
    </location>
</feature>
<dbReference type="Proteomes" id="UP001501009">
    <property type="component" value="Unassembled WGS sequence"/>
</dbReference>
<dbReference type="Gene3D" id="2.180.10.10">
    <property type="entry name" value="RHS repeat-associated core"/>
    <property type="match status" value="3"/>
</dbReference>
<dbReference type="PANTHER" id="PTHR32305">
    <property type="match status" value="1"/>
</dbReference>
<evidence type="ECO:0008006" key="8">
    <source>
        <dbReference type="Google" id="ProtNLM"/>
    </source>
</evidence>
<sequence>MSNRIVQALEDGARKMGKAIGEDAGKAVKDLYHDTGTRLKKVAQNHVENDAKHASELEKILKGGGKEDVPAPRAGTSGTGRASGAGQGREQVENGAREGVEENAGSEARRSARDAVDDNPEHEAQSAKEKVCDGDPIDMATGRMLMSQTDIALPGTLPLVFARTFESSFRSGGWFGPAWCSTLDQRLLIDDQGVIFVREDRSLLSYPHPAPGTATLPVEGERWPLEATEDGYTVTDPATGRIWYFTHHDGSLALLDQLDDRNGNWIAFDHDATGAPLAIRHCGGYQLNITTDHGRITGLCLAGAAEDGGDQLIKTYAYNSAGQLIEVGDSEGRAMRFGLDALGRITSWTDSNGSSYTYAYDERHRCVHQSGIAGHLSATFTYDAIDPETGHRVTAITDSQGNTTRYLINDASQVVAEISPLGAVTRFERDRYNRLLSCTDPLGHPTTFTYDEEGRLVTVHRADGRSSHIDYNALGLPVQITGFDGRAIRQTYDSRGNRTSLASSTGATTTYAYTPQGHVSAMTHPDGSTSHVRCNAAGMPLEITDPLGKATRYERDAFGRPITLTSALGAATQLRWTVEGKLRTRILPDGHAEGWTYDGEGNQRTHTDVLGQVTRFEYTHFDRLAARTGPDGVRHEFAYDTRLRLTQVTNPLGETWRYSYDADGRLALEEDYDGRVLRYGHDAAGRLASRTTPVGQTVRFTRDALGRIVHKDVDGALTTYTYDTTDQLAAAASPDVRLELQRDQHGRVLTETVNGRIMSFGYDAIGRRVSRTTPTGVRSSWTYDHSGSRVQLVTGGRTVTFTRDAVGRETSRTFDGGLTMDFAYDPLGRLVGHTSAAPATGVIQSRAYRYRADGHLTGVDDQLHGPSHFTLDAVGRVTAVNAHNWSETYAYDAAGNQTAVTWPDVLVPEGQGERTYSGTRIDRAGGLRYEYDAAGRTVLRQKTRLSRKPDIWRYRYNAEDQLTSVTTPDGTTWRYLYDPLGRRTAKQRLDDSADVVEQVDFAWDGNTLCEETRSTTGVTLTWDHDGRRPVAQYERKPLSTTEVDERFFAIVTDVVGTPTELIDEHGRIAARTRTTLWGTTAWDHGATAYTPLRFPGQYHDAETGLHYNHHRIYDPVTARYLTPDPLGLAPAPNPASYVHNPHVWSDPLGLAPQECDPDNVPGTKRTYEEAKAKALRDAGIPEGAVPLESNDWVEATTPEWQGGKQLMDENHQPIYYTEEIYEHPDGENFIVFQDHHFGHQEPGTPGHQPAHVHVRPIDDTRNGQVPGAEEHYYYDRSTHPSRP</sequence>
<dbReference type="InterPro" id="IPR031325">
    <property type="entry name" value="RHS_repeat"/>
</dbReference>
<evidence type="ECO:0000313" key="7">
    <source>
        <dbReference type="Proteomes" id="UP001501009"/>
    </source>
</evidence>
<gene>
    <name evidence="6" type="ORF">GCM10022403_072380</name>
</gene>
<name>A0ABP7IXC3_9ACTN</name>
<feature type="region of interest" description="Disordered" evidence="2">
    <location>
        <begin position="1238"/>
        <end position="1283"/>
    </location>
</feature>
<dbReference type="PRINTS" id="PR00394">
    <property type="entry name" value="RHSPROTEIN"/>
</dbReference>
<dbReference type="Pfam" id="PF05593">
    <property type="entry name" value="RHS_repeat"/>
    <property type="match status" value="3"/>
</dbReference>
<evidence type="ECO:0000259" key="4">
    <source>
        <dbReference type="Pfam" id="PF20148"/>
    </source>
</evidence>
<dbReference type="Pfam" id="PF20148">
    <property type="entry name" value="DUF6531"/>
    <property type="match status" value="1"/>
</dbReference>
<reference evidence="7" key="1">
    <citation type="journal article" date="2019" name="Int. J. Syst. Evol. Microbiol.">
        <title>The Global Catalogue of Microorganisms (GCM) 10K type strain sequencing project: providing services to taxonomists for standard genome sequencing and annotation.</title>
        <authorList>
            <consortium name="The Broad Institute Genomics Platform"/>
            <consortium name="The Broad Institute Genome Sequencing Center for Infectious Disease"/>
            <person name="Wu L."/>
            <person name="Ma J."/>
        </authorList>
    </citation>
    <scope>NUCLEOTIDE SEQUENCE [LARGE SCALE GENOMIC DNA]</scope>
    <source>
        <strain evidence="7">JCM 17138</strain>
    </source>
</reference>
<protein>
    <recommendedName>
        <fullName evidence="8">Type IV secretion protein Rhs</fullName>
    </recommendedName>
</protein>
<feature type="domain" description="HNH/Endo VII superfamily nuclease toxins" evidence="3">
    <location>
        <begin position="1206"/>
        <end position="1274"/>
    </location>
</feature>